<feature type="domain" description="RRM" evidence="4">
    <location>
        <begin position="7"/>
        <end position="83"/>
    </location>
</feature>
<dbReference type="EMBL" id="PKPP01000395">
    <property type="protein sequence ID" value="PWA93319.1"/>
    <property type="molecule type" value="Genomic_DNA"/>
</dbReference>
<protein>
    <submittedName>
        <fullName evidence="5">RNA-binding protein 1</fullName>
    </submittedName>
</protein>
<dbReference type="Gene3D" id="3.30.70.330">
    <property type="match status" value="1"/>
</dbReference>
<accession>A0A2U1Q5N4</accession>
<gene>
    <name evidence="5" type="ORF">CTI12_AA071580</name>
</gene>
<name>A0A2U1Q5N4_ARTAN</name>
<dbReference type="GO" id="GO:0003723">
    <property type="term" value="F:RNA binding"/>
    <property type="evidence" value="ECO:0007669"/>
    <property type="project" value="UniProtKB-UniRule"/>
</dbReference>
<dbReference type="GO" id="GO:0010468">
    <property type="term" value="P:regulation of gene expression"/>
    <property type="evidence" value="ECO:0007669"/>
    <property type="project" value="TreeGrafter"/>
</dbReference>
<dbReference type="InterPro" id="IPR035979">
    <property type="entry name" value="RBD_domain_sf"/>
</dbReference>
<dbReference type="GO" id="GO:0005654">
    <property type="term" value="C:nucleoplasm"/>
    <property type="evidence" value="ECO:0007669"/>
    <property type="project" value="TreeGrafter"/>
</dbReference>
<keyword evidence="2" id="KW-0539">Nucleus</keyword>
<dbReference type="Proteomes" id="UP000245207">
    <property type="component" value="Unassembled WGS sequence"/>
</dbReference>
<evidence type="ECO:0000313" key="5">
    <source>
        <dbReference type="EMBL" id="PWA93319.1"/>
    </source>
</evidence>
<dbReference type="PANTHER" id="PTHR48033:SF10">
    <property type="entry name" value="RNA-BINDING PROTEIN SQUID"/>
    <property type="match status" value="1"/>
</dbReference>
<organism evidence="5 6">
    <name type="scientific">Artemisia annua</name>
    <name type="common">Sweet wormwood</name>
    <dbReference type="NCBI Taxonomy" id="35608"/>
    <lineage>
        <taxon>Eukaryota</taxon>
        <taxon>Viridiplantae</taxon>
        <taxon>Streptophyta</taxon>
        <taxon>Embryophyta</taxon>
        <taxon>Tracheophyta</taxon>
        <taxon>Spermatophyta</taxon>
        <taxon>Magnoliopsida</taxon>
        <taxon>eudicotyledons</taxon>
        <taxon>Gunneridae</taxon>
        <taxon>Pentapetalae</taxon>
        <taxon>asterids</taxon>
        <taxon>campanulids</taxon>
        <taxon>Asterales</taxon>
        <taxon>Asteraceae</taxon>
        <taxon>Asteroideae</taxon>
        <taxon>Anthemideae</taxon>
        <taxon>Artemisiinae</taxon>
        <taxon>Artemisia</taxon>
    </lineage>
</organism>
<comment type="caution">
    <text evidence="5">The sequence shown here is derived from an EMBL/GenBank/DDBJ whole genome shotgun (WGS) entry which is preliminary data.</text>
</comment>
<evidence type="ECO:0000256" key="1">
    <source>
        <dbReference type="ARBA" id="ARBA00004123"/>
    </source>
</evidence>
<evidence type="ECO:0000256" key="2">
    <source>
        <dbReference type="ARBA" id="ARBA00023242"/>
    </source>
</evidence>
<dbReference type="AlphaFoldDB" id="A0A2U1Q5N4"/>
<dbReference type="STRING" id="35608.A0A2U1Q5N4"/>
<reference evidence="5 6" key="1">
    <citation type="journal article" date="2018" name="Mol. Plant">
        <title>The genome of Artemisia annua provides insight into the evolution of Asteraceae family and artemisinin biosynthesis.</title>
        <authorList>
            <person name="Shen Q."/>
            <person name="Zhang L."/>
            <person name="Liao Z."/>
            <person name="Wang S."/>
            <person name="Yan T."/>
            <person name="Shi P."/>
            <person name="Liu M."/>
            <person name="Fu X."/>
            <person name="Pan Q."/>
            <person name="Wang Y."/>
            <person name="Lv Z."/>
            <person name="Lu X."/>
            <person name="Zhang F."/>
            <person name="Jiang W."/>
            <person name="Ma Y."/>
            <person name="Chen M."/>
            <person name="Hao X."/>
            <person name="Li L."/>
            <person name="Tang Y."/>
            <person name="Lv G."/>
            <person name="Zhou Y."/>
            <person name="Sun X."/>
            <person name="Brodelius P.E."/>
            <person name="Rose J.K.C."/>
            <person name="Tang K."/>
        </authorList>
    </citation>
    <scope>NUCLEOTIDE SEQUENCE [LARGE SCALE GENOMIC DNA]</scope>
    <source>
        <strain evidence="6">cv. Huhao1</strain>
        <tissue evidence="5">Leaf</tissue>
    </source>
</reference>
<keyword evidence="3" id="KW-0694">RNA-binding</keyword>
<sequence length="94" mass="10377">MEGCDQNKVFVGGLAWETTEDVLKEYFGSYGNVVDAVIVIDRITGSSRGFGFVSFFESEVLSKVLGDSHKILGRTVCFRQLPEFVYGCVVNNVV</sequence>
<keyword evidence="6" id="KW-1185">Reference proteome</keyword>
<dbReference type="SUPFAM" id="SSF54928">
    <property type="entry name" value="RNA-binding domain, RBD"/>
    <property type="match status" value="1"/>
</dbReference>
<dbReference type="InterPro" id="IPR012677">
    <property type="entry name" value="Nucleotide-bd_a/b_plait_sf"/>
</dbReference>
<evidence type="ECO:0000256" key="3">
    <source>
        <dbReference type="PROSITE-ProRule" id="PRU00176"/>
    </source>
</evidence>
<dbReference type="SMART" id="SM00360">
    <property type="entry name" value="RRM"/>
    <property type="match status" value="1"/>
</dbReference>
<dbReference type="InterPro" id="IPR000504">
    <property type="entry name" value="RRM_dom"/>
</dbReference>
<dbReference type="PROSITE" id="PS50102">
    <property type="entry name" value="RRM"/>
    <property type="match status" value="1"/>
</dbReference>
<dbReference type="OrthoDB" id="1875751at2759"/>
<proteinExistence type="predicted"/>
<dbReference type="PANTHER" id="PTHR48033">
    <property type="entry name" value="RNA-BINDING (RRM/RBD/RNP MOTIFS) FAMILY PROTEIN"/>
    <property type="match status" value="1"/>
</dbReference>
<comment type="subcellular location">
    <subcellularLocation>
        <location evidence="1">Nucleus</location>
    </subcellularLocation>
</comment>
<dbReference type="GO" id="GO:0000785">
    <property type="term" value="C:chromatin"/>
    <property type="evidence" value="ECO:0007669"/>
    <property type="project" value="TreeGrafter"/>
</dbReference>
<evidence type="ECO:0000259" key="4">
    <source>
        <dbReference type="PROSITE" id="PS50102"/>
    </source>
</evidence>
<evidence type="ECO:0000313" key="6">
    <source>
        <dbReference type="Proteomes" id="UP000245207"/>
    </source>
</evidence>
<dbReference type="Pfam" id="PF00076">
    <property type="entry name" value="RRM_1"/>
    <property type="match status" value="1"/>
</dbReference>